<dbReference type="InterPro" id="IPR006459">
    <property type="entry name" value="CASP/CASPL"/>
</dbReference>
<dbReference type="Pfam" id="PF04535">
    <property type="entry name" value="CASP_dom"/>
    <property type="match status" value="1"/>
</dbReference>
<dbReference type="GO" id="GO:0003676">
    <property type="term" value="F:nucleic acid binding"/>
    <property type="evidence" value="ECO:0007669"/>
    <property type="project" value="InterPro"/>
</dbReference>
<evidence type="ECO:0000256" key="5">
    <source>
        <dbReference type="ARBA" id="ARBA00022692"/>
    </source>
</evidence>
<evidence type="ECO:0000313" key="11">
    <source>
        <dbReference type="Proteomes" id="UP000734854"/>
    </source>
</evidence>
<name>A0A8J5EUU4_ZINOF</name>
<evidence type="ECO:0000256" key="4">
    <source>
        <dbReference type="ARBA" id="ARBA00022475"/>
    </source>
</evidence>
<organism evidence="10 11">
    <name type="scientific">Zingiber officinale</name>
    <name type="common">Ginger</name>
    <name type="synonym">Amomum zingiber</name>
    <dbReference type="NCBI Taxonomy" id="94328"/>
    <lineage>
        <taxon>Eukaryota</taxon>
        <taxon>Viridiplantae</taxon>
        <taxon>Streptophyta</taxon>
        <taxon>Embryophyta</taxon>
        <taxon>Tracheophyta</taxon>
        <taxon>Spermatophyta</taxon>
        <taxon>Magnoliopsida</taxon>
        <taxon>Liliopsida</taxon>
        <taxon>Zingiberales</taxon>
        <taxon>Zingiberaceae</taxon>
        <taxon>Zingiber</taxon>
    </lineage>
</organism>
<feature type="transmembrane region" description="Helical" evidence="8">
    <location>
        <begin position="109"/>
        <end position="127"/>
    </location>
</feature>
<comment type="caution">
    <text evidence="10">The sequence shown here is derived from an EMBL/GenBank/DDBJ whole genome shotgun (WGS) entry which is preliminary data.</text>
</comment>
<evidence type="ECO:0000256" key="7">
    <source>
        <dbReference type="ARBA" id="ARBA00023136"/>
    </source>
</evidence>
<dbReference type="InterPro" id="IPR012337">
    <property type="entry name" value="RNaseH-like_sf"/>
</dbReference>
<feature type="transmembrane region" description="Helical" evidence="8">
    <location>
        <begin position="387"/>
        <end position="409"/>
    </location>
</feature>
<feature type="transmembrane region" description="Helical" evidence="8">
    <location>
        <begin position="185"/>
        <end position="205"/>
    </location>
</feature>
<dbReference type="NCBIfam" id="TIGR01569">
    <property type="entry name" value="A_tha_TIGR01569"/>
    <property type="match status" value="1"/>
</dbReference>
<dbReference type="GO" id="GO:0005886">
    <property type="term" value="C:plasma membrane"/>
    <property type="evidence" value="ECO:0007669"/>
    <property type="project" value="UniProtKB-SubCell"/>
</dbReference>
<keyword evidence="5 8" id="KW-0812">Transmembrane</keyword>
<dbReference type="InterPro" id="IPR036397">
    <property type="entry name" value="RNaseH_sf"/>
</dbReference>
<gene>
    <name evidence="10" type="ORF">ZIOFF_067863</name>
</gene>
<feature type="domain" description="Casparian strip membrane protein" evidence="9">
    <location>
        <begin position="102"/>
        <end position="240"/>
    </location>
</feature>
<dbReference type="SUPFAM" id="SSF53098">
    <property type="entry name" value="Ribonuclease H-like"/>
    <property type="match status" value="1"/>
</dbReference>
<keyword evidence="11" id="KW-1185">Reference proteome</keyword>
<comment type="caution">
    <text evidence="8">Lacks conserved residue(s) required for the propagation of feature annotation.</text>
</comment>
<protein>
    <recommendedName>
        <fullName evidence="8">CASP-like protein</fullName>
    </recommendedName>
</protein>
<evidence type="ECO:0000256" key="1">
    <source>
        <dbReference type="ARBA" id="ARBA00004651"/>
    </source>
</evidence>
<dbReference type="Proteomes" id="UP000734854">
    <property type="component" value="Unassembled WGS sequence"/>
</dbReference>
<evidence type="ECO:0000256" key="6">
    <source>
        <dbReference type="ARBA" id="ARBA00022989"/>
    </source>
</evidence>
<dbReference type="PANTHER" id="PTHR33573">
    <property type="entry name" value="CASP-LIKE PROTEIN 4A4"/>
    <property type="match status" value="1"/>
</dbReference>
<dbReference type="AlphaFoldDB" id="A0A8J5EUU4"/>
<dbReference type="PANTHER" id="PTHR33573:SF30">
    <property type="entry name" value="CASP-LIKE PROTEIN 2C1-RELATED"/>
    <property type="match status" value="1"/>
</dbReference>
<feature type="transmembrane region" description="Helical" evidence="8">
    <location>
        <begin position="147"/>
        <end position="173"/>
    </location>
</feature>
<keyword evidence="6 8" id="KW-1133">Transmembrane helix</keyword>
<keyword evidence="4 8" id="KW-1003">Cell membrane</keyword>
<comment type="subcellular location">
    <subcellularLocation>
        <location evidence="1 8">Cell membrane</location>
        <topology evidence="1 8">Multi-pass membrane protein</topology>
    </subcellularLocation>
</comment>
<comment type="similarity">
    <text evidence="2 8">Belongs to the Casparian strip membrane proteins (CASP) family.</text>
</comment>
<dbReference type="InterPro" id="IPR006702">
    <property type="entry name" value="CASP_dom"/>
</dbReference>
<evidence type="ECO:0000256" key="8">
    <source>
        <dbReference type="RuleBase" id="RU361233"/>
    </source>
</evidence>
<dbReference type="EMBL" id="JACMSC010000019">
    <property type="protein sequence ID" value="KAG6473943.1"/>
    <property type="molecule type" value="Genomic_DNA"/>
</dbReference>
<evidence type="ECO:0000256" key="2">
    <source>
        <dbReference type="ARBA" id="ARBA00007651"/>
    </source>
</evidence>
<keyword evidence="7 8" id="KW-0472">Membrane</keyword>
<reference evidence="10 11" key="1">
    <citation type="submission" date="2020-08" db="EMBL/GenBank/DDBJ databases">
        <title>Plant Genome Project.</title>
        <authorList>
            <person name="Zhang R.-G."/>
        </authorList>
    </citation>
    <scope>NUCLEOTIDE SEQUENCE [LARGE SCALE GENOMIC DNA]</scope>
    <source>
        <tissue evidence="10">Rhizome</tissue>
    </source>
</reference>
<sequence>MPHVLCRDEGANINGCSSPASRYSRRFLPTIAYGPLQTWKETMTCSHDFPTAVRDLATIGICEINADLSSMVIGLYHLTVTMKISKDLSSIFSMQMSFRNMRSFRTLDLSLRLTVLPLTVASLWLMATDNQASDAYGKVEFSDISGFKYLVSMNAMAFIYAAASVLISCLGRFDAHWLFFVLDQAVAYLMVTSGAAATEVVYLAYEGDERASWSEACSYYGEFCNKAKVSLSLHMVAFACFMALSLVSAYRVFCKFEAPRPPPPAPSSNSKAGEEQVKGASVCRPVVGTFKVNADGCSKENPGLSSFRVIIPNHDGQVIMAKNGVIGMGFNVRGELVAILKGLVLGVEFFDDFVWMFCGTIGFLVVFLDCGFSYACLYLRLFGCGEGAGFAIFEGCFGIVLQCLFVAFVDTMEQLRWNWVFGKFCADFDFGVFPESDCVLVGD</sequence>
<feature type="transmembrane region" description="Helical" evidence="8">
    <location>
        <begin position="353"/>
        <end position="375"/>
    </location>
</feature>
<evidence type="ECO:0000256" key="3">
    <source>
        <dbReference type="ARBA" id="ARBA00011489"/>
    </source>
</evidence>
<accession>A0A8J5EUU4</accession>
<proteinExistence type="inferred from homology"/>
<dbReference type="Gene3D" id="3.30.420.10">
    <property type="entry name" value="Ribonuclease H-like superfamily/Ribonuclease H"/>
    <property type="match status" value="1"/>
</dbReference>
<feature type="transmembrane region" description="Helical" evidence="8">
    <location>
        <begin position="231"/>
        <end position="253"/>
    </location>
</feature>
<evidence type="ECO:0000313" key="10">
    <source>
        <dbReference type="EMBL" id="KAG6473943.1"/>
    </source>
</evidence>
<comment type="subunit">
    <text evidence="3 8">Homodimer and heterodimers.</text>
</comment>
<evidence type="ECO:0000259" key="9">
    <source>
        <dbReference type="Pfam" id="PF04535"/>
    </source>
</evidence>